<feature type="compositionally biased region" description="Polar residues" evidence="1">
    <location>
        <begin position="142"/>
        <end position="153"/>
    </location>
</feature>
<dbReference type="RefSeq" id="WP_073211878.1">
    <property type="nucleotide sequence ID" value="NZ_BANC01000030.1"/>
</dbReference>
<name>A0A0D6PDT1_9PROT</name>
<dbReference type="Proteomes" id="UP000032668">
    <property type="component" value="Unassembled WGS sequence"/>
</dbReference>
<keyword evidence="3" id="KW-1185">Reference proteome</keyword>
<organism evidence="2 3">
    <name type="scientific">Acidocella aminolytica 101 = DSM 11237</name>
    <dbReference type="NCBI Taxonomy" id="1120923"/>
    <lineage>
        <taxon>Bacteria</taxon>
        <taxon>Pseudomonadati</taxon>
        <taxon>Pseudomonadota</taxon>
        <taxon>Alphaproteobacteria</taxon>
        <taxon>Acetobacterales</taxon>
        <taxon>Acidocellaceae</taxon>
        <taxon>Acidocella</taxon>
    </lineage>
</organism>
<evidence type="ECO:0000313" key="3">
    <source>
        <dbReference type="Proteomes" id="UP000032668"/>
    </source>
</evidence>
<dbReference type="InterPro" id="IPR007499">
    <property type="entry name" value="ERF_bacteria_virus"/>
</dbReference>
<accession>A0A0D6PDT1</accession>
<dbReference type="Pfam" id="PF04404">
    <property type="entry name" value="ERF"/>
    <property type="match status" value="1"/>
</dbReference>
<dbReference type="EMBL" id="BANC01000030">
    <property type="protein sequence ID" value="GAN79817.1"/>
    <property type="molecule type" value="Genomic_DNA"/>
</dbReference>
<dbReference type="STRING" id="1120923.SAMN02746095_02983"/>
<sequence length="253" mass="27927">MSEDAQYQNPAMRWLESGKTDEINAALAKAQGAFPNPEKDRENPHFKSRYASLASAIDATREALAANELAVTQVIRRDGNSIDLVTTLRHSSGQWITSEYPLFKANAGPQPFGSELTYARRYSYSGILRLAADEDDDDGETAQRQPARNQSRGNQKRQETEKPKPKEKLPLFSALRPNGEIFAAEGAQALIEWWGKLTSWAVKDGKLPTLRAAQKGNEAIFKALREAGHGVVVDKINAEIDAACKDSEQKDGK</sequence>
<protein>
    <submittedName>
        <fullName evidence="2">Transcriptional regulator ERF</fullName>
    </submittedName>
</protein>
<evidence type="ECO:0000256" key="1">
    <source>
        <dbReference type="SAM" id="MobiDB-lite"/>
    </source>
</evidence>
<reference evidence="2 3" key="1">
    <citation type="submission" date="2012-11" db="EMBL/GenBank/DDBJ databases">
        <title>Whole genome sequence of Acidocella aminolytica 101 = DSM 11237.</title>
        <authorList>
            <person name="Azuma Y."/>
            <person name="Higashiura N."/>
            <person name="Hirakawa H."/>
            <person name="Matsushita K."/>
        </authorList>
    </citation>
    <scope>NUCLEOTIDE SEQUENCE [LARGE SCALE GENOMIC DNA]</scope>
    <source>
        <strain evidence="3">101 / DSM 11237</strain>
    </source>
</reference>
<dbReference type="AlphaFoldDB" id="A0A0D6PDT1"/>
<proteinExistence type="predicted"/>
<feature type="compositionally biased region" description="Basic and acidic residues" evidence="1">
    <location>
        <begin position="156"/>
        <end position="168"/>
    </location>
</feature>
<feature type="region of interest" description="Disordered" evidence="1">
    <location>
        <begin position="133"/>
        <end position="168"/>
    </location>
</feature>
<gene>
    <name evidence="2" type="ORF">Aam_030_050</name>
</gene>
<comment type="caution">
    <text evidence="2">The sequence shown here is derived from an EMBL/GenBank/DDBJ whole genome shotgun (WGS) entry which is preliminary data.</text>
</comment>
<dbReference type="OrthoDB" id="149299at2"/>
<evidence type="ECO:0000313" key="2">
    <source>
        <dbReference type="EMBL" id="GAN79817.1"/>
    </source>
</evidence>